<protein>
    <recommendedName>
        <fullName evidence="4">Response regulatory domain-containing protein</fullName>
    </recommendedName>
</protein>
<dbReference type="SUPFAM" id="SSF52172">
    <property type="entry name" value="CheY-like"/>
    <property type="match status" value="1"/>
</dbReference>
<dbReference type="RefSeq" id="WP_189406773.1">
    <property type="nucleotide sequence ID" value="NZ_BMXP01000006.1"/>
</dbReference>
<dbReference type="SMART" id="SM00448">
    <property type="entry name" value="REC"/>
    <property type="match status" value="1"/>
</dbReference>
<dbReference type="InterPro" id="IPR011990">
    <property type="entry name" value="TPR-like_helical_dom_sf"/>
</dbReference>
<gene>
    <name evidence="5" type="ORF">GCM10007391_24490</name>
</gene>
<dbReference type="GO" id="GO:0000160">
    <property type="term" value="P:phosphorelay signal transduction system"/>
    <property type="evidence" value="ECO:0007669"/>
    <property type="project" value="InterPro"/>
</dbReference>
<keyword evidence="3" id="KW-0802">TPR repeat</keyword>
<dbReference type="Gene3D" id="3.40.50.2300">
    <property type="match status" value="1"/>
</dbReference>
<dbReference type="Proteomes" id="UP000631300">
    <property type="component" value="Unassembled WGS sequence"/>
</dbReference>
<comment type="caution">
    <text evidence="5">The sequence shown here is derived from an EMBL/GenBank/DDBJ whole genome shotgun (WGS) entry which is preliminary data.</text>
</comment>
<dbReference type="InterPro" id="IPR001789">
    <property type="entry name" value="Sig_transdc_resp-reg_receiver"/>
</dbReference>
<feature type="repeat" description="TPR" evidence="3">
    <location>
        <begin position="240"/>
        <end position="273"/>
    </location>
</feature>
<name>A0A918JMW1_9ALTE</name>
<dbReference type="PROSITE" id="PS50005">
    <property type="entry name" value="TPR"/>
    <property type="match status" value="1"/>
</dbReference>
<comment type="caution">
    <text evidence="2">Lacks conserved residue(s) required for the propagation of feature annotation.</text>
</comment>
<dbReference type="Pfam" id="PF00072">
    <property type="entry name" value="Response_reg"/>
    <property type="match status" value="1"/>
</dbReference>
<reference evidence="5" key="2">
    <citation type="submission" date="2020-09" db="EMBL/GenBank/DDBJ databases">
        <authorList>
            <person name="Sun Q."/>
            <person name="Kim S."/>
        </authorList>
    </citation>
    <scope>NUCLEOTIDE SEQUENCE</scope>
    <source>
        <strain evidence="5">KCTC 22164</strain>
    </source>
</reference>
<dbReference type="SMART" id="SM00028">
    <property type="entry name" value="TPR"/>
    <property type="match status" value="3"/>
</dbReference>
<dbReference type="PANTHER" id="PTHR44591:SF3">
    <property type="entry name" value="RESPONSE REGULATORY DOMAIN-CONTAINING PROTEIN"/>
    <property type="match status" value="1"/>
</dbReference>
<keyword evidence="1" id="KW-0597">Phosphoprotein</keyword>
<organism evidence="5 6">
    <name type="scientific">Alteromonas halophila</name>
    <dbReference type="NCBI Taxonomy" id="516698"/>
    <lineage>
        <taxon>Bacteria</taxon>
        <taxon>Pseudomonadati</taxon>
        <taxon>Pseudomonadota</taxon>
        <taxon>Gammaproteobacteria</taxon>
        <taxon>Alteromonadales</taxon>
        <taxon>Alteromonadaceae</taxon>
        <taxon>Alteromonas/Salinimonas group</taxon>
        <taxon>Alteromonas</taxon>
    </lineage>
</organism>
<dbReference type="EMBL" id="BMXP01000006">
    <property type="protein sequence ID" value="GGW89357.1"/>
    <property type="molecule type" value="Genomic_DNA"/>
</dbReference>
<evidence type="ECO:0000256" key="3">
    <source>
        <dbReference type="PROSITE-ProRule" id="PRU00339"/>
    </source>
</evidence>
<dbReference type="PROSITE" id="PS50110">
    <property type="entry name" value="RESPONSE_REGULATORY"/>
    <property type="match status" value="1"/>
</dbReference>
<evidence type="ECO:0000256" key="2">
    <source>
        <dbReference type="PROSITE-ProRule" id="PRU00169"/>
    </source>
</evidence>
<dbReference type="Gene3D" id="1.25.40.10">
    <property type="entry name" value="Tetratricopeptide repeat domain"/>
    <property type="match status" value="1"/>
</dbReference>
<dbReference type="SUPFAM" id="SSF48452">
    <property type="entry name" value="TPR-like"/>
    <property type="match status" value="1"/>
</dbReference>
<accession>A0A918JMW1</accession>
<evidence type="ECO:0000313" key="6">
    <source>
        <dbReference type="Proteomes" id="UP000631300"/>
    </source>
</evidence>
<evidence type="ECO:0000256" key="1">
    <source>
        <dbReference type="ARBA" id="ARBA00022553"/>
    </source>
</evidence>
<keyword evidence="6" id="KW-1185">Reference proteome</keyword>
<evidence type="ECO:0000313" key="5">
    <source>
        <dbReference type="EMBL" id="GGW89357.1"/>
    </source>
</evidence>
<dbReference type="AlphaFoldDB" id="A0A918JMW1"/>
<reference evidence="5" key="1">
    <citation type="journal article" date="2014" name="Int. J. Syst. Evol. Microbiol.">
        <title>Complete genome sequence of Corynebacterium casei LMG S-19264T (=DSM 44701T), isolated from a smear-ripened cheese.</title>
        <authorList>
            <consortium name="US DOE Joint Genome Institute (JGI-PGF)"/>
            <person name="Walter F."/>
            <person name="Albersmeier A."/>
            <person name="Kalinowski J."/>
            <person name="Ruckert C."/>
        </authorList>
    </citation>
    <scope>NUCLEOTIDE SEQUENCE</scope>
    <source>
        <strain evidence="5">KCTC 22164</strain>
    </source>
</reference>
<evidence type="ECO:0000259" key="4">
    <source>
        <dbReference type="PROSITE" id="PS50110"/>
    </source>
</evidence>
<proteinExistence type="predicted"/>
<dbReference type="PANTHER" id="PTHR44591">
    <property type="entry name" value="STRESS RESPONSE REGULATOR PROTEIN 1"/>
    <property type="match status" value="1"/>
</dbReference>
<dbReference type="InterPro" id="IPR050595">
    <property type="entry name" value="Bact_response_regulator"/>
</dbReference>
<dbReference type="InterPro" id="IPR019734">
    <property type="entry name" value="TPR_rpt"/>
</dbReference>
<dbReference type="InterPro" id="IPR011006">
    <property type="entry name" value="CheY-like_superfamily"/>
</dbReference>
<feature type="domain" description="Response regulatory" evidence="4">
    <location>
        <begin position="15"/>
        <end position="134"/>
    </location>
</feature>
<sequence length="559" mass="64087">MVDSIPAPTPREDINVLVIDNQALVHEIVGAALQEIGIRHVSSALNAYHAVRLCESRTFDFVLIAFNVSHDRDGFHLLEELKHLNHITEQTTVIFLSAETSAELVNCIVELQPHDFWVKPLDRKRIEDRLNYMIEVRHQLHKLEHCVANRDYAAAIYQAERKLQDKSLSEFHGRFKRIIGDCLLNLREFESAQKYFSELLASMDHAWVHIGLARSLLRQDKLEEAESLLEDLLQRSDTRFLTYDLLAQYYIEKEQFDLAYEQVKEASKLAPRNIERNKRLWDLARLNHDKQGQLNAVQNMARYAKNSIHDSPELSLNVIRSMVDMATASSDADVTKLVKRAEYEIEDLKSRKGTDKQLREQFDIIRARLLCIKEDKKGAEAIMKAKRPVVGGLSMEDNLDKMKAFHELGMREHSIRILDELCKQVAGDTFSSQVVDEYLKQESIERTEIQFTTKELKAMATANYKENRVVPAYNNLQQALTLAPDDKQIALSLLKVLVKLSEKDTLSASQLSNASKAATTLHHARLSDLQAEKRDQYTRMLGVEIEASNDEDTRAVKLV</sequence>